<dbReference type="InterPro" id="IPR050191">
    <property type="entry name" value="ATP-dep_DNA_ligase"/>
</dbReference>
<protein>
    <recommendedName>
        <fullName evidence="2">DNA ligase (ATP)</fullName>
        <ecNumber evidence="2">6.5.1.1</ecNumber>
    </recommendedName>
</protein>
<dbReference type="PROSITE" id="PS50160">
    <property type="entry name" value="DNA_LIGASE_A3"/>
    <property type="match status" value="1"/>
</dbReference>
<feature type="region of interest" description="Disordered" evidence="5">
    <location>
        <begin position="29"/>
        <end position="50"/>
    </location>
</feature>
<reference evidence="7 8" key="1">
    <citation type="submission" date="2021-03" db="EMBL/GenBank/DDBJ databases">
        <title>Sequencing the genomes of 1000 actinobacteria strains.</title>
        <authorList>
            <person name="Klenk H.-P."/>
        </authorList>
    </citation>
    <scope>NUCLEOTIDE SEQUENCE [LARGE SCALE GENOMIC DNA]</scope>
    <source>
        <strain evidence="7 8">DSM 44580</strain>
    </source>
</reference>
<dbReference type="PANTHER" id="PTHR45674:SF4">
    <property type="entry name" value="DNA LIGASE 1"/>
    <property type="match status" value="1"/>
</dbReference>
<keyword evidence="3 7" id="KW-0436">Ligase</keyword>
<name>A0ABS5A509_9PSEU</name>
<dbReference type="InterPro" id="IPR012340">
    <property type="entry name" value="NA-bd_OB-fold"/>
</dbReference>
<dbReference type="InterPro" id="IPR012309">
    <property type="entry name" value="DNA_ligase_ATP-dep_C"/>
</dbReference>
<feature type="compositionally biased region" description="Pro residues" evidence="5">
    <location>
        <begin position="37"/>
        <end position="46"/>
    </location>
</feature>
<evidence type="ECO:0000256" key="2">
    <source>
        <dbReference type="ARBA" id="ARBA00012727"/>
    </source>
</evidence>
<comment type="similarity">
    <text evidence="1">Belongs to the ATP-dependent DNA ligase family.</text>
</comment>
<evidence type="ECO:0000313" key="8">
    <source>
        <dbReference type="Proteomes" id="UP001519363"/>
    </source>
</evidence>
<dbReference type="Gene3D" id="3.30.1490.70">
    <property type="match status" value="1"/>
</dbReference>
<dbReference type="NCBIfam" id="TIGR02777">
    <property type="entry name" value="LigD_PE_dom"/>
    <property type="match status" value="1"/>
</dbReference>
<dbReference type="CDD" id="cd07906">
    <property type="entry name" value="Adenylation_DNA_ligase_LigD_LigC"/>
    <property type="match status" value="1"/>
</dbReference>
<dbReference type="EMBL" id="JAGIOO010000001">
    <property type="protein sequence ID" value="MBP2471641.1"/>
    <property type="molecule type" value="Genomic_DNA"/>
</dbReference>
<dbReference type="CDD" id="cd07971">
    <property type="entry name" value="OBF_DNA_ligase_LigD"/>
    <property type="match status" value="1"/>
</dbReference>
<dbReference type="SUPFAM" id="SSF56091">
    <property type="entry name" value="DNA ligase/mRNA capping enzyme, catalytic domain"/>
    <property type="match status" value="1"/>
</dbReference>
<dbReference type="Pfam" id="PF13298">
    <property type="entry name" value="LigD_N"/>
    <property type="match status" value="1"/>
</dbReference>
<proteinExistence type="inferred from homology"/>
<evidence type="ECO:0000259" key="6">
    <source>
        <dbReference type="PROSITE" id="PS50160"/>
    </source>
</evidence>
<dbReference type="SUPFAM" id="SSF50249">
    <property type="entry name" value="Nucleic acid-binding proteins"/>
    <property type="match status" value="1"/>
</dbReference>
<evidence type="ECO:0000256" key="1">
    <source>
        <dbReference type="ARBA" id="ARBA00007572"/>
    </source>
</evidence>
<dbReference type="Gene3D" id="2.40.50.140">
    <property type="entry name" value="Nucleic acid-binding proteins"/>
    <property type="match status" value="1"/>
</dbReference>
<evidence type="ECO:0000256" key="5">
    <source>
        <dbReference type="SAM" id="MobiDB-lite"/>
    </source>
</evidence>
<dbReference type="Gene3D" id="3.30.470.30">
    <property type="entry name" value="DNA ligase/mRNA capping enzyme"/>
    <property type="match status" value="1"/>
</dbReference>
<dbReference type="Pfam" id="PF04679">
    <property type="entry name" value="DNA_ligase_A_C"/>
    <property type="match status" value="1"/>
</dbReference>
<comment type="caution">
    <text evidence="7">The sequence shown here is derived from an EMBL/GenBank/DDBJ whole genome shotgun (WGS) entry which is preliminary data.</text>
</comment>
<feature type="domain" description="ATP-dependent DNA ligase family profile" evidence="6">
    <location>
        <begin position="285"/>
        <end position="404"/>
    </location>
</feature>
<evidence type="ECO:0000256" key="4">
    <source>
        <dbReference type="ARBA" id="ARBA00034003"/>
    </source>
</evidence>
<organism evidence="7 8">
    <name type="scientific">Crossiella equi</name>
    <dbReference type="NCBI Taxonomy" id="130796"/>
    <lineage>
        <taxon>Bacteria</taxon>
        <taxon>Bacillati</taxon>
        <taxon>Actinomycetota</taxon>
        <taxon>Actinomycetes</taxon>
        <taxon>Pseudonocardiales</taxon>
        <taxon>Pseudonocardiaceae</taxon>
        <taxon>Crossiella</taxon>
    </lineage>
</organism>
<dbReference type="GO" id="GO:0003910">
    <property type="term" value="F:DNA ligase (ATP) activity"/>
    <property type="evidence" value="ECO:0007669"/>
    <property type="project" value="UniProtKB-EC"/>
</dbReference>
<dbReference type="PANTHER" id="PTHR45674">
    <property type="entry name" value="DNA LIGASE 1/3 FAMILY MEMBER"/>
    <property type="match status" value="1"/>
</dbReference>
<evidence type="ECO:0000313" key="7">
    <source>
        <dbReference type="EMBL" id="MBP2471641.1"/>
    </source>
</evidence>
<sequence length="495" mass="55419">MHDRVALRHEHHDAGLVGHVADLTEYRRKRAADRTPEPYPGRPPVPGGGGDRFVVQEHHARRLHWDVRLEREGVLVSWAVPKGLPTEPGTTRLAIRTEDHPLEYADFSGEIPRGEYGAGHMGIWDRGRYETRHWTRARVEVVLHGQRATGHYVFARRGDDWVVRRLDSPDPHWLPLPDAPTPMLATAGPLPPGDQDEQWSYEFKWDGVRALARVDGGRVSLSARFGADLTTTYPELKGLGEVLGSTQVLLDGEIVAFDGGRPSFAALQRRMHVTNPSAVRRLAAELPVHYLIFDLLHLDGHSCLDLRLAERRRLLEELALTGPRWLTPPAYPGVGAAVLRAARDAGLEGVVAKRLDGRYHPGRRSPDWVKVTGVRTQEVVIGGWRGGQGRREGLVGSLVLGVPEGRRLRYVGHVGTGFTQDMLRLLTRRLKALRRTTSPFTTDIPPDASRSTHWVRPALVGEVAFREWTRDGRLRTPSWRGLRPDRSPEEITAVP</sequence>
<accession>A0ABS5A509</accession>
<dbReference type="Pfam" id="PF01068">
    <property type="entry name" value="DNA_ligase_A_M"/>
    <property type="match status" value="1"/>
</dbReference>
<dbReference type="Proteomes" id="UP001519363">
    <property type="component" value="Unassembled WGS sequence"/>
</dbReference>
<feature type="region of interest" description="Disordered" evidence="5">
    <location>
        <begin position="476"/>
        <end position="495"/>
    </location>
</feature>
<gene>
    <name evidence="7" type="ORF">JOF53_000513</name>
</gene>
<dbReference type="EC" id="6.5.1.1" evidence="2"/>
<dbReference type="InterPro" id="IPR014146">
    <property type="entry name" value="LigD_ligase_dom"/>
</dbReference>
<comment type="catalytic activity">
    <reaction evidence="4">
        <text>ATP + (deoxyribonucleotide)n-3'-hydroxyl + 5'-phospho-(deoxyribonucleotide)m = (deoxyribonucleotide)n+m + AMP + diphosphate.</text>
        <dbReference type="EC" id="6.5.1.1"/>
    </reaction>
</comment>
<dbReference type="InterPro" id="IPR012310">
    <property type="entry name" value="DNA_ligase_ATP-dep_cent"/>
</dbReference>
<keyword evidence="8" id="KW-1185">Reference proteome</keyword>
<evidence type="ECO:0000256" key="3">
    <source>
        <dbReference type="ARBA" id="ARBA00022598"/>
    </source>
</evidence>
<dbReference type="InterPro" id="IPR014144">
    <property type="entry name" value="LigD_PE_domain"/>
</dbReference>
<dbReference type="NCBIfam" id="TIGR02779">
    <property type="entry name" value="NHEJ_ligase_lig"/>
    <property type="match status" value="1"/>
</dbReference>